<dbReference type="PROSITE" id="PS50110">
    <property type="entry name" value="RESPONSE_REGULATORY"/>
    <property type="match status" value="1"/>
</dbReference>
<dbReference type="RefSeq" id="WP_013327955.1">
    <property type="nucleotide sequence ID" value="NC_014506.1"/>
</dbReference>
<dbReference type="Gene3D" id="3.40.50.2300">
    <property type="match status" value="1"/>
</dbReference>
<keyword evidence="4" id="KW-1185">Reference proteome</keyword>
<accession>E0USA9</accession>
<dbReference type="Proteomes" id="UP000007803">
    <property type="component" value="Chromosome"/>
</dbReference>
<dbReference type="PANTHER" id="PTHR43228">
    <property type="entry name" value="TWO-COMPONENT RESPONSE REGULATOR"/>
    <property type="match status" value="1"/>
</dbReference>
<dbReference type="InterPro" id="IPR001789">
    <property type="entry name" value="Sig_transdc_resp-reg_receiver"/>
</dbReference>
<dbReference type="InterPro" id="IPR011006">
    <property type="entry name" value="CheY-like_superfamily"/>
</dbReference>
<sequence>MKYLVTDDSKLARRVLVKALLTYTDEAHIFQATNGLEAVKMTLKERPDIVFLDLTMPEMDGYTALPKLRKINPDIKVVVVSADVQEQAKEKVLALGAKFHIAKPINPQKLKEILESLANE</sequence>
<protein>
    <submittedName>
        <fullName evidence="3">Response regulator receiver protein</fullName>
    </submittedName>
</protein>
<evidence type="ECO:0000259" key="2">
    <source>
        <dbReference type="PROSITE" id="PS50110"/>
    </source>
</evidence>
<dbReference type="PANTHER" id="PTHR43228:SF1">
    <property type="entry name" value="TWO-COMPONENT RESPONSE REGULATOR ARR22"/>
    <property type="match status" value="1"/>
</dbReference>
<evidence type="ECO:0000313" key="3">
    <source>
        <dbReference type="EMBL" id="ADN10202.1"/>
    </source>
</evidence>
<dbReference type="STRING" id="563040.Saut_2160"/>
<keyword evidence="1" id="KW-0597">Phosphoprotein</keyword>
<name>E0USA9_SULAO</name>
<reference evidence="4" key="1">
    <citation type="journal article" date="2010" name="Stand. Genomic Sci.">
        <title>Complete genome sequence of Sulfurimonas autotrophica type strain (OK10).</title>
        <authorList>
            <person name="Sikorski J."/>
            <person name="Munk C."/>
            <person name="Lapidus A."/>
            <person name="Djao O."/>
            <person name="Lucas S."/>
            <person name="Glavina Del Rio T."/>
            <person name="Nolan M."/>
            <person name="Tice H."/>
            <person name="Han C."/>
            <person name="Cheng J."/>
            <person name="Tapia R."/>
            <person name="Goodwin L."/>
            <person name="Pitluck S."/>
            <person name="Liolios K."/>
            <person name="Ivanova N."/>
            <person name="Mavromatis K."/>
            <person name="Mikhailova N."/>
            <person name="Pati A."/>
            <person name="Sims D."/>
            <person name="Meincke L."/>
            <person name="Brettin T."/>
            <person name="Detter J."/>
            <person name="Chen A."/>
            <person name="Palaniappan K."/>
            <person name="Land M."/>
            <person name="Hauser L."/>
            <person name="Chang Y."/>
            <person name="Jeffries C."/>
            <person name="Rohde M."/>
            <person name="Lang E."/>
            <person name="Spring S."/>
            <person name="Goker M."/>
            <person name="Woyke T."/>
            <person name="Bristow J."/>
            <person name="Eisen J."/>
            <person name="Markowitz V."/>
            <person name="Hugenholtz P."/>
            <person name="Kyrpides N."/>
            <person name="Klenk H."/>
        </authorList>
    </citation>
    <scope>NUCLEOTIDE SEQUENCE [LARGE SCALE GENOMIC DNA]</scope>
    <source>
        <strain evidence="4">ATCC BAA-671 / DSM 16294 / JCM 11897 / OK10</strain>
    </source>
</reference>
<dbReference type="HOGENOM" id="CLU_000445_69_15_7"/>
<dbReference type="OrthoDB" id="9780312at2"/>
<proteinExistence type="predicted"/>
<dbReference type="SUPFAM" id="SSF52172">
    <property type="entry name" value="CheY-like"/>
    <property type="match status" value="1"/>
</dbReference>
<dbReference type="KEGG" id="sua:Saut_2160"/>
<dbReference type="SMART" id="SM00448">
    <property type="entry name" value="REC"/>
    <property type="match status" value="1"/>
</dbReference>
<feature type="domain" description="Response regulatory" evidence="2">
    <location>
        <begin position="2"/>
        <end position="118"/>
    </location>
</feature>
<dbReference type="InterPro" id="IPR052048">
    <property type="entry name" value="ST_Response_Regulator"/>
</dbReference>
<dbReference type="AlphaFoldDB" id="E0USA9"/>
<dbReference type="eggNOG" id="COG2201">
    <property type="taxonomic scope" value="Bacteria"/>
</dbReference>
<dbReference type="GO" id="GO:0000160">
    <property type="term" value="P:phosphorelay signal transduction system"/>
    <property type="evidence" value="ECO:0007669"/>
    <property type="project" value="InterPro"/>
</dbReference>
<dbReference type="Pfam" id="PF00072">
    <property type="entry name" value="Response_reg"/>
    <property type="match status" value="1"/>
</dbReference>
<organism evidence="3 4">
    <name type="scientific">Sulfurimonas autotrophica (strain ATCC BAA-671 / DSM 16294 / JCM 11897 / OK10)</name>
    <dbReference type="NCBI Taxonomy" id="563040"/>
    <lineage>
        <taxon>Bacteria</taxon>
        <taxon>Pseudomonadati</taxon>
        <taxon>Campylobacterota</taxon>
        <taxon>Epsilonproteobacteria</taxon>
        <taxon>Campylobacterales</taxon>
        <taxon>Sulfurimonadaceae</taxon>
        <taxon>Sulfurimonas</taxon>
    </lineage>
</organism>
<evidence type="ECO:0000256" key="1">
    <source>
        <dbReference type="PROSITE-ProRule" id="PRU00169"/>
    </source>
</evidence>
<dbReference type="EMBL" id="CP002205">
    <property type="protein sequence ID" value="ADN10202.1"/>
    <property type="molecule type" value="Genomic_DNA"/>
</dbReference>
<gene>
    <name evidence="3" type="ordered locus">Saut_2160</name>
</gene>
<feature type="modified residue" description="4-aspartylphosphate" evidence="1">
    <location>
        <position position="53"/>
    </location>
</feature>
<evidence type="ECO:0000313" key="4">
    <source>
        <dbReference type="Proteomes" id="UP000007803"/>
    </source>
</evidence>